<dbReference type="Pfam" id="PF04289">
    <property type="entry name" value="DUF447_N"/>
    <property type="match status" value="1"/>
</dbReference>
<evidence type="ECO:0000313" key="2">
    <source>
        <dbReference type="EMBL" id="ASI98706.1"/>
    </source>
</evidence>
<evidence type="ECO:0000313" key="3">
    <source>
        <dbReference type="Proteomes" id="UP000197156"/>
    </source>
</evidence>
<proteinExistence type="predicted"/>
<dbReference type="Gene3D" id="2.30.110.10">
    <property type="entry name" value="Electron Transport, Fmn-binding Protein, Chain A"/>
    <property type="match status" value="1"/>
</dbReference>
<dbReference type="KEGG" id="tce:A3L02_03585"/>
<dbReference type="SUPFAM" id="SSF50475">
    <property type="entry name" value="FMN-binding split barrel"/>
    <property type="match status" value="1"/>
</dbReference>
<sequence length="205" mass="23024">MGILEFFNEGQVYEVLLITRSNVAPVGVVRAGRVLSFRLFGGRSAGELGEYPYASIQITNDAELLVKLALNFETHLEFGGDGRYRWIRGLPGVYGEVKSREKEYVDEIGKTKILECSLEPKGFIEGNLPPRPLSRADFHLIEMAVHLTRLLPAVEGGKEEVVERLYDEVISNYRMYKRFGGRSKVADRMVKMAKAGLGESPKNVR</sequence>
<dbReference type="Proteomes" id="UP000197156">
    <property type="component" value="Chromosome"/>
</dbReference>
<dbReference type="PIRSF" id="PIRSF018747">
    <property type="entry name" value="UCP018747"/>
    <property type="match status" value="1"/>
</dbReference>
<dbReference type="Gene3D" id="1.20.58.290">
    <property type="entry name" value="Hypothetical membrane protein ta0354_69_121"/>
    <property type="match status" value="1"/>
</dbReference>
<dbReference type="RefSeq" id="WP_088862667.1">
    <property type="nucleotide sequence ID" value="NZ_CP014854.1"/>
</dbReference>
<dbReference type="OrthoDB" id="146030at2157"/>
<feature type="domain" description="DUF447" evidence="1">
    <location>
        <begin position="13"/>
        <end position="120"/>
    </location>
</feature>
<keyword evidence="3" id="KW-1185">Reference proteome</keyword>
<name>A0A218P193_THECE</name>
<evidence type="ECO:0000259" key="1">
    <source>
        <dbReference type="Pfam" id="PF04289"/>
    </source>
</evidence>
<dbReference type="AlphaFoldDB" id="A0A218P193"/>
<dbReference type="GeneID" id="33323808"/>
<gene>
    <name evidence="2" type="ORF">A3L02_03585</name>
</gene>
<protein>
    <recommendedName>
        <fullName evidence="1">DUF447 domain-containing protein</fullName>
    </recommendedName>
</protein>
<dbReference type="InterPro" id="IPR016733">
    <property type="entry name" value="UCP018747"/>
</dbReference>
<reference evidence="2 3" key="1">
    <citation type="submission" date="2016-03" db="EMBL/GenBank/DDBJ databases">
        <title>Complete genome sequence of Thermococcus celer.</title>
        <authorList>
            <person name="Oger P.M."/>
        </authorList>
    </citation>
    <scope>NUCLEOTIDE SEQUENCE [LARGE SCALE GENOMIC DNA]</scope>
    <source>
        <strain evidence="2 3">Vu 13</strain>
    </source>
</reference>
<dbReference type="InterPro" id="IPR012349">
    <property type="entry name" value="Split_barrel_FMN-bd"/>
</dbReference>
<accession>A0A218P193</accession>
<organism evidence="2 3">
    <name type="scientific">Thermococcus celer Vu 13 = JCM 8558</name>
    <dbReference type="NCBI Taxonomy" id="1293037"/>
    <lineage>
        <taxon>Archaea</taxon>
        <taxon>Methanobacteriati</taxon>
        <taxon>Methanobacteriota</taxon>
        <taxon>Thermococci</taxon>
        <taxon>Thermococcales</taxon>
        <taxon>Thermococcaceae</taxon>
        <taxon>Thermococcus</taxon>
    </lineage>
</organism>
<dbReference type="EMBL" id="CP014854">
    <property type="protein sequence ID" value="ASI98706.1"/>
    <property type="molecule type" value="Genomic_DNA"/>
</dbReference>
<dbReference type="InterPro" id="IPR007386">
    <property type="entry name" value="DUF447_N"/>
</dbReference>